<dbReference type="PATRIC" id="fig|246196.19.peg.2444"/>
<sequence length="53" mass="5738">MSRWIAPELVKAGENPDRVAGIRQGGDLDAIRSGPPDSDDAHAHSFLNRVKTL</sequence>
<reference evidence="1 2" key="1">
    <citation type="submission" date="2006-10" db="EMBL/GenBank/DDBJ databases">
        <authorList>
            <person name="Fleischmann R.D."/>
            <person name="Dodson R.J."/>
            <person name="Haft D.H."/>
            <person name="Merkel J.S."/>
            <person name="Nelson W.C."/>
            <person name="Fraser C.M."/>
        </authorList>
    </citation>
    <scope>NUCLEOTIDE SEQUENCE [LARGE SCALE GENOMIC DNA]</scope>
    <source>
        <strain evidence="2">ATCC 700084 / mc(2)155</strain>
    </source>
</reference>
<dbReference type="AlphaFoldDB" id="A0QV80"/>
<evidence type="ECO:0000313" key="2">
    <source>
        <dbReference type="Proteomes" id="UP000000757"/>
    </source>
</evidence>
<name>A0QV80_MYCS2</name>
<dbReference type="KEGG" id="msb:LJ00_12340"/>
<evidence type="ECO:0000313" key="1">
    <source>
        <dbReference type="EMBL" id="ABK73600.1"/>
    </source>
</evidence>
<protein>
    <submittedName>
        <fullName evidence="1">Uncharacterized protein</fullName>
    </submittedName>
</protein>
<dbReference type="KEGG" id="msm:MSMEG_2479"/>
<dbReference type="PaxDb" id="246196-MSMEI_2419"/>
<accession>A0QV80</accession>
<dbReference type="EMBL" id="CP000480">
    <property type="protein sequence ID" value="ABK73600.1"/>
    <property type="molecule type" value="Genomic_DNA"/>
</dbReference>
<keyword evidence="2" id="KW-1185">Reference proteome</keyword>
<gene>
    <name evidence="1" type="ordered locus">MSMEG_2479</name>
</gene>
<proteinExistence type="predicted"/>
<dbReference type="Proteomes" id="UP000000757">
    <property type="component" value="Chromosome"/>
</dbReference>
<organism evidence="1 2">
    <name type="scientific">Mycolicibacterium smegmatis (strain ATCC 700084 / mc(2)155)</name>
    <name type="common">Mycobacterium smegmatis</name>
    <dbReference type="NCBI Taxonomy" id="246196"/>
    <lineage>
        <taxon>Bacteria</taxon>
        <taxon>Bacillati</taxon>
        <taxon>Actinomycetota</taxon>
        <taxon>Actinomycetes</taxon>
        <taxon>Mycobacteriales</taxon>
        <taxon>Mycobacteriaceae</taxon>
        <taxon>Mycolicibacterium</taxon>
    </lineage>
</organism>